<name>A0A9D1R9Z1_9FIRM</name>
<gene>
    <name evidence="2" type="ORF">H9873_05170</name>
</gene>
<dbReference type="EMBL" id="DXGF01000096">
    <property type="protein sequence ID" value="HIW83695.1"/>
    <property type="molecule type" value="Genomic_DNA"/>
</dbReference>
<accession>A0A9D1R9Z1</accession>
<protein>
    <submittedName>
        <fullName evidence="2">Uncharacterized protein</fullName>
    </submittedName>
</protein>
<proteinExistence type="predicted"/>
<dbReference type="AlphaFoldDB" id="A0A9D1R9Z1"/>
<feature type="compositionally biased region" description="Low complexity" evidence="1">
    <location>
        <begin position="68"/>
        <end position="79"/>
    </location>
</feature>
<evidence type="ECO:0000313" key="2">
    <source>
        <dbReference type="EMBL" id="HIW83695.1"/>
    </source>
</evidence>
<organism evidence="2 3">
    <name type="scientific">Candidatus Dorea gallistercoris</name>
    <dbReference type="NCBI Taxonomy" id="2838542"/>
    <lineage>
        <taxon>Bacteria</taxon>
        <taxon>Bacillati</taxon>
        <taxon>Bacillota</taxon>
        <taxon>Clostridia</taxon>
        <taxon>Lachnospirales</taxon>
        <taxon>Lachnospiraceae</taxon>
        <taxon>Dorea</taxon>
    </lineage>
</organism>
<reference evidence="2" key="1">
    <citation type="journal article" date="2021" name="PeerJ">
        <title>Extensive microbial diversity within the chicken gut microbiome revealed by metagenomics and culture.</title>
        <authorList>
            <person name="Gilroy R."/>
            <person name="Ravi A."/>
            <person name="Getino M."/>
            <person name="Pursley I."/>
            <person name="Horton D.L."/>
            <person name="Alikhan N.F."/>
            <person name="Baker D."/>
            <person name="Gharbi K."/>
            <person name="Hall N."/>
            <person name="Watson M."/>
            <person name="Adriaenssens E.M."/>
            <person name="Foster-Nyarko E."/>
            <person name="Jarju S."/>
            <person name="Secka A."/>
            <person name="Antonio M."/>
            <person name="Oren A."/>
            <person name="Chaudhuri R.R."/>
            <person name="La Ragione R."/>
            <person name="Hildebrand F."/>
            <person name="Pallen M.J."/>
        </authorList>
    </citation>
    <scope>NUCLEOTIDE SEQUENCE</scope>
    <source>
        <strain evidence="2">ChiSxjej1B13-11762</strain>
    </source>
</reference>
<evidence type="ECO:0000313" key="3">
    <source>
        <dbReference type="Proteomes" id="UP000824263"/>
    </source>
</evidence>
<comment type="caution">
    <text evidence="2">The sequence shown here is derived from an EMBL/GenBank/DDBJ whole genome shotgun (WGS) entry which is preliminary data.</text>
</comment>
<feature type="compositionally biased region" description="Acidic residues" evidence="1">
    <location>
        <begin position="40"/>
        <end position="49"/>
    </location>
</feature>
<sequence>MAKWLKKLFGLAAVAGAAAGVLYYYLKKRSAEDTERSEDAFEDEDFDLDNDLKSASDREYVPLTPGKAEASQEQQPQEETPGEEADKEKSETK</sequence>
<feature type="compositionally biased region" description="Basic and acidic residues" evidence="1">
    <location>
        <begin position="84"/>
        <end position="93"/>
    </location>
</feature>
<feature type="region of interest" description="Disordered" evidence="1">
    <location>
        <begin position="31"/>
        <end position="93"/>
    </location>
</feature>
<feature type="compositionally biased region" description="Basic and acidic residues" evidence="1">
    <location>
        <begin position="50"/>
        <end position="60"/>
    </location>
</feature>
<reference evidence="2" key="2">
    <citation type="submission" date="2021-04" db="EMBL/GenBank/DDBJ databases">
        <authorList>
            <person name="Gilroy R."/>
        </authorList>
    </citation>
    <scope>NUCLEOTIDE SEQUENCE</scope>
    <source>
        <strain evidence="2">ChiSxjej1B13-11762</strain>
    </source>
</reference>
<dbReference type="Proteomes" id="UP000824263">
    <property type="component" value="Unassembled WGS sequence"/>
</dbReference>
<evidence type="ECO:0000256" key="1">
    <source>
        <dbReference type="SAM" id="MobiDB-lite"/>
    </source>
</evidence>